<dbReference type="Proteomes" id="UP000007599">
    <property type="component" value="Chromosome I"/>
</dbReference>
<proteinExistence type="predicted"/>
<dbReference type="EMBL" id="HE774682">
    <property type="protein sequence ID" value="CCG54201.1"/>
    <property type="molecule type" value="Genomic_DNA"/>
</dbReference>
<dbReference type="KEGG" id="fin:KQS_11415"/>
<protein>
    <submittedName>
        <fullName evidence="1">Uncharacterized protein</fullName>
    </submittedName>
</protein>
<evidence type="ECO:0000313" key="2">
    <source>
        <dbReference type="Proteomes" id="UP000007599"/>
    </source>
</evidence>
<sequence>MQVIPTPTGKIDSNSSKMMVSDEIQSTIAFTNNRPCEPLPPLVQAMYTSSTNNLEVSAVVFLAQEEDPESIYVTYEIAKDGTPNFMINYNDAEIEAKTFYGYQVNFNITIENQPSVIEAFVNDVDPKTSRGTIVTVQS</sequence>
<organism evidence="1 2">
    <name type="scientific">Flavobacterium indicum (strain DSM 17447 / CIP 109464 / GPTSA100-9)</name>
    <dbReference type="NCBI Taxonomy" id="1094466"/>
    <lineage>
        <taxon>Bacteria</taxon>
        <taxon>Pseudomonadati</taxon>
        <taxon>Bacteroidota</taxon>
        <taxon>Flavobacteriia</taxon>
        <taxon>Flavobacteriales</taxon>
        <taxon>Flavobacteriaceae</taxon>
        <taxon>Flavobacterium</taxon>
    </lineage>
</organism>
<dbReference type="HOGENOM" id="CLU_1852223_0_0_10"/>
<accession>H8XPY5</accession>
<dbReference type="RefSeq" id="WP_014389319.1">
    <property type="nucleotide sequence ID" value="NC_017025.1"/>
</dbReference>
<dbReference type="OrthoDB" id="1261979at2"/>
<keyword evidence="2" id="KW-1185">Reference proteome</keyword>
<dbReference type="STRING" id="1094466.KQS_11415"/>
<reference evidence="1 2" key="1">
    <citation type="journal article" date="2012" name="J. Bacteriol.">
        <title>Complete Genome Sequence of Flavobacterium indicum GPSTA100-9T, Isolated from Warm Spring Water.</title>
        <authorList>
            <person name="Barbier P."/>
            <person name="Houel A."/>
            <person name="Loux V."/>
            <person name="Poulain J."/>
            <person name="Bernardet J.F."/>
            <person name="Touchon M."/>
            <person name="Duchaud E."/>
        </authorList>
    </citation>
    <scope>NUCLEOTIDE SEQUENCE [LARGE SCALE GENOMIC DNA]</scope>
    <source>
        <strain evidence="2">DSM 17447 / CIP 109464 / GPTSA100-9</strain>
    </source>
</reference>
<dbReference type="AlphaFoldDB" id="H8XPY5"/>
<name>H8XPY5_FLAIG</name>
<evidence type="ECO:0000313" key="1">
    <source>
        <dbReference type="EMBL" id="CCG54201.1"/>
    </source>
</evidence>
<gene>
    <name evidence="1" type="ordered locus">KQS_11415</name>
</gene>
<reference evidence="2" key="2">
    <citation type="submission" date="2012-03" db="EMBL/GenBank/DDBJ databases">
        <title>Complete genome sequence of Flavobacterium indicum GPTSA100-9T, isolated from warm spring water.</title>
        <authorList>
            <person name="Barbier P."/>
            <person name="Houel A."/>
            <person name="Loux V."/>
            <person name="Poulain J."/>
            <person name="Bernardet J.-F."/>
            <person name="Touchon M."/>
            <person name="Duchaud E."/>
        </authorList>
    </citation>
    <scope>NUCLEOTIDE SEQUENCE [LARGE SCALE GENOMIC DNA]</scope>
    <source>
        <strain evidence="2">DSM 17447 / CIP 109464 / GPTSA100-9</strain>
    </source>
</reference>
<dbReference type="PATRIC" id="fig|1094466.5.peg.2237"/>